<reference evidence="3 4" key="1">
    <citation type="submission" date="2016-04" db="EMBL/GenBank/DDBJ databases">
        <authorList>
            <person name="Chen L."/>
            <person name="Zhuang W."/>
            <person name="Wang G."/>
        </authorList>
    </citation>
    <scope>NUCLEOTIDE SEQUENCE [LARGE SCALE GENOMIC DNA]</scope>
    <source>
        <strain evidence="4">GR20</strain>
    </source>
</reference>
<feature type="transmembrane region" description="Helical" evidence="1">
    <location>
        <begin position="6"/>
        <end position="26"/>
    </location>
</feature>
<dbReference type="PANTHER" id="PTHR12277">
    <property type="entry name" value="ALPHA/BETA HYDROLASE DOMAIN-CONTAINING PROTEIN"/>
    <property type="match status" value="1"/>
</dbReference>
<dbReference type="SUPFAM" id="SSF53474">
    <property type="entry name" value="alpha/beta-Hydrolases"/>
    <property type="match status" value="1"/>
</dbReference>
<keyword evidence="1" id="KW-1133">Transmembrane helix</keyword>
<sequence>MKKMVITTLIALGTLYIVVCGLLYFIQEKLIFYPQVLDQHYQFSFAQPFEEVTIPNSDKSSLHGLLFKADSSKGLVFYLHGNGGALDSWGEVARTYTDLHYDVFLLDYRGYGKSDGAIYSQKQFFDDVQTAYDSLKTRYAENKIVVLGYSIGTGAATRLASINNPKLLILQAPYYSLTDMMRHTYPIIPPFILKYKFETNNYIKACKMPVVIFHGDQDEVIYYGSSLKLKTLFKKQDTLITLPGQTHNGITDNADYKRELQRILAQ</sequence>
<evidence type="ECO:0000313" key="4">
    <source>
        <dbReference type="Proteomes" id="UP000192277"/>
    </source>
</evidence>
<keyword evidence="1" id="KW-0472">Membrane</keyword>
<dbReference type="Gene3D" id="3.40.50.1820">
    <property type="entry name" value="alpha/beta hydrolase"/>
    <property type="match status" value="1"/>
</dbReference>
<dbReference type="InterPro" id="IPR029058">
    <property type="entry name" value="AB_hydrolase_fold"/>
</dbReference>
<evidence type="ECO:0000259" key="2">
    <source>
        <dbReference type="Pfam" id="PF12146"/>
    </source>
</evidence>
<comment type="caution">
    <text evidence="3">The sequence shown here is derived from an EMBL/GenBank/DDBJ whole genome shotgun (WGS) entry which is preliminary data.</text>
</comment>
<evidence type="ECO:0000256" key="1">
    <source>
        <dbReference type="SAM" id="Phobius"/>
    </source>
</evidence>
<dbReference type="RefSeq" id="WP_014220786.1">
    <property type="nucleotide sequence ID" value="NZ_LWBO01000044.1"/>
</dbReference>
<keyword evidence="3" id="KW-0378">Hydrolase</keyword>
<evidence type="ECO:0000313" key="3">
    <source>
        <dbReference type="EMBL" id="OQP42483.1"/>
    </source>
</evidence>
<protein>
    <submittedName>
        <fullName evidence="3">Hydrolase</fullName>
    </submittedName>
</protein>
<dbReference type="Proteomes" id="UP000192277">
    <property type="component" value="Unassembled WGS sequence"/>
</dbReference>
<dbReference type="InterPro" id="IPR022742">
    <property type="entry name" value="Hydrolase_4"/>
</dbReference>
<keyword evidence="1" id="KW-0812">Transmembrane</keyword>
<dbReference type="PANTHER" id="PTHR12277:SF81">
    <property type="entry name" value="PROTEIN ABHD13"/>
    <property type="match status" value="1"/>
</dbReference>
<name>A0ABX3NPU6_9BACT</name>
<accession>A0ABX3NPU6</accession>
<organism evidence="3 4">
    <name type="scientific">Niastella koreensis</name>
    <dbReference type="NCBI Taxonomy" id="354356"/>
    <lineage>
        <taxon>Bacteria</taxon>
        <taxon>Pseudomonadati</taxon>
        <taxon>Bacteroidota</taxon>
        <taxon>Chitinophagia</taxon>
        <taxon>Chitinophagales</taxon>
        <taxon>Chitinophagaceae</taxon>
        <taxon>Niastella</taxon>
    </lineage>
</organism>
<dbReference type="EMBL" id="LWBO01000044">
    <property type="protein sequence ID" value="OQP42483.1"/>
    <property type="molecule type" value="Genomic_DNA"/>
</dbReference>
<dbReference type="Pfam" id="PF12146">
    <property type="entry name" value="Hydrolase_4"/>
    <property type="match status" value="1"/>
</dbReference>
<gene>
    <name evidence="3" type="ORF">A4D02_13015</name>
</gene>
<dbReference type="GO" id="GO:0016787">
    <property type="term" value="F:hydrolase activity"/>
    <property type="evidence" value="ECO:0007669"/>
    <property type="project" value="UniProtKB-KW"/>
</dbReference>
<proteinExistence type="predicted"/>
<keyword evidence="4" id="KW-1185">Reference proteome</keyword>
<feature type="domain" description="Serine aminopeptidase S33" evidence="2">
    <location>
        <begin position="71"/>
        <end position="185"/>
    </location>
</feature>